<evidence type="ECO:0000313" key="3">
    <source>
        <dbReference type="Proteomes" id="UP000000267"/>
    </source>
</evidence>
<dbReference type="AlphaFoldDB" id="A7TRU9"/>
<accession>A7TRU9</accession>
<evidence type="ECO:0000313" key="2">
    <source>
        <dbReference type="EMBL" id="EDO15016.1"/>
    </source>
</evidence>
<sequence>MKFNFQLSLTNILSFITILLISDASVSGETVSEHSSGSNTVTLSPAGAVTVNTQSTSTSYWTGSSDITYSTVIVEKKCVEYEITSSTVYFVQTPIRNTSTTFTTWSDYMEGTITSTYGTTTFTGIDGLETTQTIYIVITPISETTTTIYTDFPDGLAFVVSPTSSRTSVTVTPTKGAAYVQHIEYANKPQKN</sequence>
<dbReference type="PhylomeDB" id="A7TRU9"/>
<dbReference type="GO" id="GO:0000128">
    <property type="term" value="P:flocculation"/>
    <property type="evidence" value="ECO:0007669"/>
    <property type="project" value="InterPro"/>
</dbReference>
<feature type="signal peptide" evidence="1">
    <location>
        <begin position="1"/>
        <end position="28"/>
    </location>
</feature>
<dbReference type="KEGG" id="vpo:Kpol_400p10"/>
<dbReference type="GeneID" id="5543060"/>
<dbReference type="Proteomes" id="UP000000267">
    <property type="component" value="Unassembled WGS sequence"/>
</dbReference>
<dbReference type="EMBL" id="DS480488">
    <property type="protein sequence ID" value="EDO15016.1"/>
    <property type="molecule type" value="Genomic_DNA"/>
</dbReference>
<evidence type="ECO:0000256" key="1">
    <source>
        <dbReference type="SAM" id="SignalP"/>
    </source>
</evidence>
<dbReference type="HOGENOM" id="CLU_1416156_0_0_1"/>
<dbReference type="RefSeq" id="XP_001642874.1">
    <property type="nucleotide sequence ID" value="XM_001642824.1"/>
</dbReference>
<dbReference type="InParanoid" id="A7TRU9"/>
<feature type="chain" id="PRO_5002713718" evidence="1">
    <location>
        <begin position="29"/>
        <end position="192"/>
    </location>
</feature>
<proteinExistence type="predicted"/>
<gene>
    <name evidence="2" type="ORF">Kpol_400p10</name>
</gene>
<dbReference type="Pfam" id="PF00624">
    <property type="entry name" value="Flocculin"/>
    <property type="match status" value="2"/>
</dbReference>
<keyword evidence="1" id="KW-0732">Signal</keyword>
<keyword evidence="3" id="KW-1185">Reference proteome</keyword>
<protein>
    <submittedName>
        <fullName evidence="2">Uncharacterized protein</fullName>
    </submittedName>
</protein>
<dbReference type="InterPro" id="IPR001389">
    <property type="entry name" value="Flocculin"/>
</dbReference>
<name>A7TRU9_VANPO</name>
<organism evidence="3">
    <name type="scientific">Vanderwaltozyma polyspora (strain ATCC 22028 / DSM 70294 / BCRC 21397 / CBS 2163 / NBRC 10782 / NRRL Y-8283 / UCD 57-17)</name>
    <name type="common">Kluyveromyces polysporus</name>
    <dbReference type="NCBI Taxonomy" id="436907"/>
    <lineage>
        <taxon>Eukaryota</taxon>
        <taxon>Fungi</taxon>
        <taxon>Dikarya</taxon>
        <taxon>Ascomycota</taxon>
        <taxon>Saccharomycotina</taxon>
        <taxon>Saccharomycetes</taxon>
        <taxon>Saccharomycetales</taxon>
        <taxon>Saccharomycetaceae</taxon>
        <taxon>Vanderwaltozyma</taxon>
    </lineage>
</organism>
<reference evidence="2 3" key="1">
    <citation type="journal article" date="2007" name="Proc. Natl. Acad. Sci. U.S.A.">
        <title>Independent sorting-out of thousands of duplicated gene pairs in two yeast species descended from a whole-genome duplication.</title>
        <authorList>
            <person name="Scannell D.R."/>
            <person name="Frank A.C."/>
            <person name="Conant G.C."/>
            <person name="Byrne K.P."/>
            <person name="Woolfit M."/>
            <person name="Wolfe K.H."/>
        </authorList>
    </citation>
    <scope>NUCLEOTIDE SEQUENCE [LARGE SCALE GENOMIC DNA]</scope>
    <source>
        <strain evidence="3">ATCC 22028 / DSM 70294 / BCRC 21397 / CBS 2163 / NBRC 10782 / NRRL Y-8283 / UCD 57-17</strain>
    </source>
</reference>